<dbReference type="Proteomes" id="UP000580474">
    <property type="component" value="Unassembled WGS sequence"/>
</dbReference>
<dbReference type="InterPro" id="IPR029460">
    <property type="entry name" value="DNAPol_HHH"/>
</dbReference>
<dbReference type="GO" id="GO:0005737">
    <property type="term" value="C:cytoplasm"/>
    <property type="evidence" value="ECO:0007669"/>
    <property type="project" value="UniProtKB-SubCell"/>
</dbReference>
<dbReference type="RefSeq" id="WP_184481321.1">
    <property type="nucleotide sequence ID" value="NZ_JACHIV010000001.1"/>
</dbReference>
<evidence type="ECO:0000256" key="2">
    <source>
        <dbReference type="ARBA" id="ARBA00009496"/>
    </source>
</evidence>
<dbReference type="CDD" id="cd04485">
    <property type="entry name" value="DnaE_OBF"/>
    <property type="match status" value="1"/>
</dbReference>
<dbReference type="NCBIfam" id="NF004226">
    <property type="entry name" value="PRK05673.1"/>
    <property type="match status" value="1"/>
</dbReference>
<gene>
    <name evidence="11" type="ORF">BJ969_004268</name>
</gene>
<dbReference type="SMART" id="SM00481">
    <property type="entry name" value="POLIIIAc"/>
    <property type="match status" value="1"/>
</dbReference>
<evidence type="ECO:0000256" key="4">
    <source>
        <dbReference type="ARBA" id="ARBA00019114"/>
    </source>
</evidence>
<evidence type="ECO:0000256" key="1">
    <source>
        <dbReference type="ARBA" id="ARBA00004496"/>
    </source>
</evidence>
<evidence type="ECO:0000256" key="5">
    <source>
        <dbReference type="ARBA" id="ARBA00022679"/>
    </source>
</evidence>
<protein>
    <recommendedName>
        <fullName evidence="4">DNA polymerase III subunit alpha</fullName>
        <ecNumber evidence="3">2.7.7.7</ecNumber>
    </recommendedName>
</protein>
<dbReference type="Pfam" id="PF01336">
    <property type="entry name" value="tRNA_anti-codon"/>
    <property type="match status" value="1"/>
</dbReference>
<dbReference type="Gene3D" id="1.10.10.1600">
    <property type="entry name" value="Bacterial DNA polymerase III alpha subunit, thumb domain"/>
    <property type="match status" value="1"/>
</dbReference>
<evidence type="ECO:0000256" key="9">
    <source>
        <dbReference type="ARBA" id="ARBA00049244"/>
    </source>
</evidence>
<dbReference type="SUPFAM" id="SSF89550">
    <property type="entry name" value="PHP domain-like"/>
    <property type="match status" value="1"/>
</dbReference>
<comment type="similarity">
    <text evidence="2">Belongs to the DNA polymerase type-C family. DnaE subfamily.</text>
</comment>
<dbReference type="InterPro" id="IPR011708">
    <property type="entry name" value="DNA_pol3_alpha_NTPase_dom"/>
</dbReference>
<dbReference type="GO" id="GO:0008408">
    <property type="term" value="F:3'-5' exonuclease activity"/>
    <property type="evidence" value="ECO:0007669"/>
    <property type="project" value="InterPro"/>
</dbReference>
<dbReference type="Pfam" id="PF17657">
    <property type="entry name" value="DNA_pol3_finger"/>
    <property type="match status" value="1"/>
</dbReference>
<proteinExistence type="inferred from homology"/>
<comment type="subcellular location">
    <subcellularLocation>
        <location evidence="1">Cytoplasm</location>
    </subcellularLocation>
</comment>
<feature type="domain" description="Polymerase/histidinol phosphatase N-terminal" evidence="10">
    <location>
        <begin position="7"/>
        <end position="74"/>
    </location>
</feature>
<reference evidence="11 12" key="1">
    <citation type="submission" date="2020-08" db="EMBL/GenBank/DDBJ databases">
        <title>Sequencing the genomes of 1000 actinobacteria strains.</title>
        <authorList>
            <person name="Klenk H.-P."/>
        </authorList>
    </citation>
    <scope>NUCLEOTIDE SEQUENCE [LARGE SCALE GENOMIC DNA]</scope>
    <source>
        <strain evidence="11 12">DSM 45582</strain>
    </source>
</reference>
<dbReference type="AlphaFoldDB" id="A0A840NH09"/>
<evidence type="ECO:0000256" key="6">
    <source>
        <dbReference type="ARBA" id="ARBA00022695"/>
    </source>
</evidence>
<name>A0A840NH09_9PSEU</name>
<organism evidence="11 12">
    <name type="scientific">Saccharopolyspora gloriosae</name>
    <dbReference type="NCBI Taxonomy" id="455344"/>
    <lineage>
        <taxon>Bacteria</taxon>
        <taxon>Bacillati</taxon>
        <taxon>Actinomycetota</taxon>
        <taxon>Actinomycetes</taxon>
        <taxon>Pseudonocardiales</taxon>
        <taxon>Pseudonocardiaceae</taxon>
        <taxon>Saccharopolyspora</taxon>
    </lineage>
</organism>
<evidence type="ECO:0000256" key="7">
    <source>
        <dbReference type="ARBA" id="ARBA00022705"/>
    </source>
</evidence>
<dbReference type="EC" id="2.7.7.7" evidence="3"/>
<accession>A0A840NH09</accession>
<dbReference type="InterPro" id="IPR004013">
    <property type="entry name" value="PHP_dom"/>
</dbReference>
<dbReference type="NCBIfam" id="TIGR00594">
    <property type="entry name" value="polc"/>
    <property type="match status" value="1"/>
</dbReference>
<dbReference type="InterPro" id="IPR003141">
    <property type="entry name" value="Pol/His_phosphatase_N"/>
</dbReference>
<evidence type="ECO:0000313" key="12">
    <source>
        <dbReference type="Proteomes" id="UP000580474"/>
    </source>
</evidence>
<dbReference type="CDD" id="cd12113">
    <property type="entry name" value="PHP_PolIIIA_DnaE3"/>
    <property type="match status" value="1"/>
</dbReference>
<sequence>MPVDPFVHLHVHTEYSMLDGAAKVAPLFEEAKRLEMPAVGMTDHGNMFGADEFYQQAKKTGIKPIIGIEAYIAPNSRYHKKPVFWGEAKQRGTDEYGEGGDVSGAGAYTHMTMVARNATGLRNLFTLSSRASMEGQYRKPRMDRELIAEFSEGIIATTGCPSGEVQTRLRLRQYKEALQAASDYKDIFGAENFFLELMDHGLPIERSVRENLLKIAGELNLKPLATNDSHYVTADQAESHGALLCVQSGKTLSDSSRFKFDGDGYYLKSAEEMRQYWDEEVPGAADNTLLVAEMVESYEDVWSFQDRMPRVTVEGGQSELEQLRAEVEEFLPSRYPDGPSQDVLDRVDVELDVLDKKGYCAYFLVVGDVTRWAKSQGIHVGPGRGSAAGSLLAYILHITNLDPLEHGLIFERFLNPERDSPPDIDLDFDDRRRDEVLQYAIDKYGRGKVAQVITFGKIKTKAAIKDSARVHHGQPGFAIADKISKALPPPIAAKDIPLSGIVDPQHERYAEASEVRSLIETDQAVSQIFDTARGLEGLIRNAGVHACAVILSSQDLLGTVPLWQRDDGSVITGWDYPSCEAIGLLKMDFLGLSNLTILGDALESVKTNHDLEIDLSTLGLDDKATYELLARGESLGVFQLEGGGMRELLKRMQPTEFGDVVAANALYRPGPMEVNAHLDYADRKNGKKPVEPIHPELEEPLKDILAETYGLIVYQEQIMAIAQKVAGYSLGRADILRRAMGKKKKSVLDQEFEGFRDGMLGMGFSDEAIDKLWSTVLPFAGYAFNKSHAAGYALVAYWTAYLKANYPAEYMAGLLTSNGDNKDKMAVYLAECRRMGVKVLSPDVNDSRNNFTAVGSDIRFGLTAIRNVGSNVVASICKVREEKSRYTSFTDFLDKSETVACNKRVIESLIKAGAFDSLGHTRMSLSQHHEAAVDAVIGLKRQEALGQFDLFGGGSDDEASEDSSPLAHLQFTPEEWPRKQLLAYEREMLGLYVSAHPLDGAERLLAPYQDTGIAHLVGGERQSSGDGKDQCKIAGMISGIQRRINKNGSPWAIVTLEDLDASVEVLFFPKSYEMFADCLVEDTAIAVKGRINEREGAISVFASDALPVDISAAETDPGTSPAFVIKVPASRVDKSLVGELKRTLRAHTGDVPVHVKLSGPRGVTRLALSSDYFVSTENGLQGELKGLLGAGCFEAF</sequence>
<keyword evidence="5 11" id="KW-0808">Transferase</keyword>
<dbReference type="GO" id="GO:0003676">
    <property type="term" value="F:nucleic acid binding"/>
    <property type="evidence" value="ECO:0007669"/>
    <property type="project" value="InterPro"/>
</dbReference>
<dbReference type="InterPro" id="IPR016195">
    <property type="entry name" value="Pol/histidinol_Pase-like"/>
</dbReference>
<dbReference type="Gene3D" id="1.10.150.870">
    <property type="match status" value="1"/>
</dbReference>
<dbReference type="GO" id="GO:0006260">
    <property type="term" value="P:DNA replication"/>
    <property type="evidence" value="ECO:0007669"/>
    <property type="project" value="UniProtKB-KW"/>
</dbReference>
<evidence type="ECO:0000256" key="3">
    <source>
        <dbReference type="ARBA" id="ARBA00012417"/>
    </source>
</evidence>
<dbReference type="InterPro" id="IPR040982">
    <property type="entry name" value="DNA_pol3_finger"/>
</dbReference>
<comment type="caution">
    <text evidence="11">The sequence shown here is derived from an EMBL/GenBank/DDBJ whole genome shotgun (WGS) entry which is preliminary data.</text>
</comment>
<evidence type="ECO:0000259" key="10">
    <source>
        <dbReference type="SMART" id="SM00481"/>
    </source>
</evidence>
<dbReference type="InterPro" id="IPR004805">
    <property type="entry name" value="DnaE2/DnaE/PolC"/>
</dbReference>
<evidence type="ECO:0000313" key="11">
    <source>
        <dbReference type="EMBL" id="MBB5071180.1"/>
    </source>
</evidence>
<dbReference type="InterPro" id="IPR004365">
    <property type="entry name" value="NA-bd_OB_tRNA"/>
</dbReference>
<dbReference type="Pfam" id="PF14579">
    <property type="entry name" value="HHH_6"/>
    <property type="match status" value="1"/>
</dbReference>
<dbReference type="InterPro" id="IPR041931">
    <property type="entry name" value="DNA_pol3_alpha_thumb_dom"/>
</dbReference>
<keyword evidence="12" id="KW-1185">Reference proteome</keyword>
<dbReference type="Gene3D" id="3.20.20.140">
    <property type="entry name" value="Metal-dependent hydrolases"/>
    <property type="match status" value="1"/>
</dbReference>
<dbReference type="Pfam" id="PF02811">
    <property type="entry name" value="PHP"/>
    <property type="match status" value="1"/>
</dbReference>
<keyword evidence="6 11" id="KW-0548">Nucleotidyltransferase</keyword>
<comment type="catalytic activity">
    <reaction evidence="9">
        <text>DNA(n) + a 2'-deoxyribonucleoside 5'-triphosphate = DNA(n+1) + diphosphate</text>
        <dbReference type="Rhea" id="RHEA:22508"/>
        <dbReference type="Rhea" id="RHEA-COMP:17339"/>
        <dbReference type="Rhea" id="RHEA-COMP:17340"/>
        <dbReference type="ChEBI" id="CHEBI:33019"/>
        <dbReference type="ChEBI" id="CHEBI:61560"/>
        <dbReference type="ChEBI" id="CHEBI:173112"/>
        <dbReference type="EC" id="2.7.7.7"/>
    </reaction>
</comment>
<dbReference type="PANTHER" id="PTHR32294">
    <property type="entry name" value="DNA POLYMERASE III SUBUNIT ALPHA"/>
    <property type="match status" value="1"/>
</dbReference>
<keyword evidence="7" id="KW-0235">DNA replication</keyword>
<dbReference type="GO" id="GO:0003887">
    <property type="term" value="F:DNA-directed DNA polymerase activity"/>
    <property type="evidence" value="ECO:0007669"/>
    <property type="project" value="UniProtKB-KW"/>
</dbReference>
<dbReference type="PANTHER" id="PTHR32294:SF0">
    <property type="entry name" value="DNA POLYMERASE III SUBUNIT ALPHA"/>
    <property type="match status" value="1"/>
</dbReference>
<dbReference type="EMBL" id="JACHIV010000001">
    <property type="protein sequence ID" value="MBB5071180.1"/>
    <property type="molecule type" value="Genomic_DNA"/>
</dbReference>
<dbReference type="Pfam" id="PF07733">
    <property type="entry name" value="DNA_pol3_alpha"/>
    <property type="match status" value="1"/>
</dbReference>
<evidence type="ECO:0000256" key="8">
    <source>
        <dbReference type="ARBA" id="ARBA00022932"/>
    </source>
</evidence>
<keyword evidence="8" id="KW-0239">DNA-directed DNA polymerase</keyword>